<feature type="region of interest" description="Disordered" evidence="1">
    <location>
        <begin position="105"/>
        <end position="177"/>
    </location>
</feature>
<name>A0A1I8PR77_STOCA</name>
<organism evidence="2 3">
    <name type="scientific">Stomoxys calcitrans</name>
    <name type="common">Stable fly</name>
    <name type="synonym">Conops calcitrans</name>
    <dbReference type="NCBI Taxonomy" id="35570"/>
    <lineage>
        <taxon>Eukaryota</taxon>
        <taxon>Metazoa</taxon>
        <taxon>Ecdysozoa</taxon>
        <taxon>Arthropoda</taxon>
        <taxon>Hexapoda</taxon>
        <taxon>Insecta</taxon>
        <taxon>Pterygota</taxon>
        <taxon>Neoptera</taxon>
        <taxon>Endopterygota</taxon>
        <taxon>Diptera</taxon>
        <taxon>Brachycera</taxon>
        <taxon>Muscomorpha</taxon>
        <taxon>Muscoidea</taxon>
        <taxon>Muscidae</taxon>
        <taxon>Stomoxys</taxon>
    </lineage>
</organism>
<dbReference type="AlphaFoldDB" id="A0A1I8PR77"/>
<dbReference type="OrthoDB" id="10254947at2759"/>
<dbReference type="InterPro" id="IPR036770">
    <property type="entry name" value="Ankyrin_rpt-contain_sf"/>
</dbReference>
<dbReference type="KEGG" id="scac:106091989"/>
<dbReference type="SMART" id="SM00248">
    <property type="entry name" value="ANK"/>
    <property type="match status" value="4"/>
</dbReference>
<reference evidence="2" key="1">
    <citation type="submission" date="2020-05" db="UniProtKB">
        <authorList>
            <consortium name="EnsemblMetazoa"/>
        </authorList>
    </citation>
    <scope>IDENTIFICATION</scope>
    <source>
        <strain evidence="2">USDA</strain>
    </source>
</reference>
<protein>
    <submittedName>
        <fullName evidence="2">Uncharacterized protein</fullName>
    </submittedName>
</protein>
<evidence type="ECO:0000313" key="3">
    <source>
        <dbReference type="Proteomes" id="UP000095300"/>
    </source>
</evidence>
<dbReference type="Gene3D" id="1.25.40.20">
    <property type="entry name" value="Ankyrin repeat-containing domain"/>
    <property type="match status" value="1"/>
</dbReference>
<keyword evidence="3" id="KW-1185">Reference proteome</keyword>
<feature type="compositionally biased region" description="Low complexity" evidence="1">
    <location>
        <begin position="126"/>
        <end position="141"/>
    </location>
</feature>
<dbReference type="SUPFAM" id="SSF48403">
    <property type="entry name" value="Ankyrin repeat"/>
    <property type="match status" value="1"/>
</dbReference>
<proteinExistence type="predicted"/>
<sequence length="514" mass="58530">MDQMRLSIRTKPLQIQQNVPATNLAIHNKEMINNQIISPNRPEAAKVVPKQAVYNQRKGMLKEFGELFSALMKLPDKQIQAKVLGCINASYCSVGTQTEPVEILERSPTDSRVENVTHKQDLKQEPLSLPSPSDTSSELSKPPTPKKRKRKRKVSQPQANKVSRVAETQKRHMAKMSRPQNYLRATDHAGKEIGTTGTYNEGRRTRTDSNISDASYINNFVDDWGRDKNDKETLFQSIIKDHLMKKIPLENGLLPIHESIVKHQITNLRIQIFIWKDCEGADLNELLTEDDEDLLQLAIAHRCSIDIISLLLIKGLNPNCLDTLGNTAIHLAVLNDLDEFSLSKLMTHIDLKILLTLNDDGYTSLQLAIRQDCYLLAECILNAMDKRLSGDVFYKRDIDPLETTEKIKRSKFKSYYENVCMEVDDYNRGVIKNHDLKQKLLQAPDMRSGNTALFFAIENESEHLIYFLLAHLTDPRTENLAGQDCKTFFNEFGKTLKLSLNIDTAMEKVIKILS</sequence>
<dbReference type="VEuPathDB" id="VectorBase:SCAU010358"/>
<gene>
    <name evidence="2" type="primary">106091989</name>
</gene>
<evidence type="ECO:0000256" key="1">
    <source>
        <dbReference type="SAM" id="MobiDB-lite"/>
    </source>
</evidence>
<dbReference type="STRING" id="35570.A0A1I8PR77"/>
<feature type="compositionally biased region" description="Basic residues" evidence="1">
    <location>
        <begin position="144"/>
        <end position="154"/>
    </location>
</feature>
<dbReference type="EnsemblMetazoa" id="SCAU010358-RA">
    <property type="protein sequence ID" value="SCAU010358-PA"/>
    <property type="gene ID" value="SCAU010358"/>
</dbReference>
<feature type="compositionally biased region" description="Basic and acidic residues" evidence="1">
    <location>
        <begin position="105"/>
        <end position="124"/>
    </location>
</feature>
<dbReference type="Proteomes" id="UP000095300">
    <property type="component" value="Unassembled WGS sequence"/>
</dbReference>
<accession>A0A1I8PR77</accession>
<evidence type="ECO:0000313" key="2">
    <source>
        <dbReference type="EnsemblMetazoa" id="SCAU010358-PA"/>
    </source>
</evidence>
<dbReference type="Pfam" id="PF12796">
    <property type="entry name" value="Ank_2"/>
    <property type="match status" value="1"/>
</dbReference>
<dbReference type="InterPro" id="IPR002110">
    <property type="entry name" value="Ankyrin_rpt"/>
</dbReference>